<reference evidence="4 5" key="1">
    <citation type="journal article" date="2019" name="Sci. Transl. Med.">
        <title>Quorum sensing between bacterial species on the skin protects against epidermal injury in atopic dermatitis.</title>
        <authorList>
            <person name="Williams M.R."/>
        </authorList>
    </citation>
    <scope>NUCLEOTIDE SEQUENCE [LARGE SCALE GENOMIC DNA]</scope>
    <source>
        <strain evidence="4 5">H8</strain>
    </source>
</reference>
<organism evidence="4 5">
    <name type="scientific">Staphylococcus capitis</name>
    <dbReference type="NCBI Taxonomy" id="29388"/>
    <lineage>
        <taxon>Bacteria</taxon>
        <taxon>Bacillati</taxon>
        <taxon>Bacillota</taxon>
        <taxon>Bacilli</taxon>
        <taxon>Bacillales</taxon>
        <taxon>Staphylococcaceae</taxon>
        <taxon>Staphylococcus</taxon>
    </lineage>
</organism>
<accession>A0A7Z7YT56</accession>
<name>A0A7Z7YT56_STACP</name>
<dbReference type="Proteomes" id="UP000291949">
    <property type="component" value="Unassembled WGS sequence"/>
</dbReference>
<keyword evidence="1 4" id="KW-0560">Oxidoreductase</keyword>
<dbReference type="PRINTS" id="PR00086">
    <property type="entry name" value="LLDHDRGNASE"/>
</dbReference>
<dbReference type="GO" id="GO:0006089">
    <property type="term" value="P:lactate metabolic process"/>
    <property type="evidence" value="ECO:0007669"/>
    <property type="project" value="TreeGrafter"/>
</dbReference>
<keyword evidence="2" id="KW-0520">NAD</keyword>
<dbReference type="InterPro" id="IPR036291">
    <property type="entry name" value="NAD(P)-bd_dom_sf"/>
</dbReference>
<proteinExistence type="predicted"/>
<feature type="non-terminal residue" evidence="4">
    <location>
        <position position="134"/>
    </location>
</feature>
<gene>
    <name evidence="4" type="ORF">EQ811_12340</name>
</gene>
<evidence type="ECO:0000313" key="5">
    <source>
        <dbReference type="Proteomes" id="UP000291949"/>
    </source>
</evidence>
<dbReference type="AlphaFoldDB" id="A0A7Z7YT56"/>
<evidence type="ECO:0000256" key="1">
    <source>
        <dbReference type="ARBA" id="ARBA00023002"/>
    </source>
</evidence>
<dbReference type="InterPro" id="IPR001557">
    <property type="entry name" value="L-lactate/malate_DH"/>
</dbReference>
<dbReference type="Pfam" id="PF00056">
    <property type="entry name" value="Ldh_1_N"/>
    <property type="match status" value="1"/>
</dbReference>
<dbReference type="EC" id="1.1.1.37" evidence="4"/>
<dbReference type="GO" id="GO:0004459">
    <property type="term" value="F:L-lactate dehydrogenase (NAD+) activity"/>
    <property type="evidence" value="ECO:0007669"/>
    <property type="project" value="TreeGrafter"/>
</dbReference>
<dbReference type="GO" id="GO:0030060">
    <property type="term" value="F:L-malate dehydrogenase (NAD+) activity"/>
    <property type="evidence" value="ECO:0007669"/>
    <property type="project" value="UniProtKB-EC"/>
</dbReference>
<dbReference type="InterPro" id="IPR001236">
    <property type="entry name" value="Lactate/malate_DH_N"/>
</dbReference>
<dbReference type="SUPFAM" id="SSF51735">
    <property type="entry name" value="NAD(P)-binding Rossmann-fold domains"/>
    <property type="match status" value="1"/>
</dbReference>
<dbReference type="PANTHER" id="PTHR43128:SF16">
    <property type="entry name" value="L-LACTATE DEHYDROGENASE"/>
    <property type="match status" value="1"/>
</dbReference>
<evidence type="ECO:0000256" key="2">
    <source>
        <dbReference type="ARBA" id="ARBA00023027"/>
    </source>
</evidence>
<comment type="caution">
    <text evidence="4">The sequence shown here is derived from an EMBL/GenBank/DDBJ whole genome shotgun (WGS) entry which is preliminary data.</text>
</comment>
<evidence type="ECO:0000313" key="4">
    <source>
        <dbReference type="EMBL" id="TBW74792.1"/>
    </source>
</evidence>
<protein>
    <submittedName>
        <fullName evidence="4">Malate dehydrogenase</fullName>
        <ecNumber evidence="4">1.1.1.37</ecNumber>
    </submittedName>
</protein>
<feature type="domain" description="Lactate/malate dehydrogenase N-terminal" evidence="3">
    <location>
        <begin position="8"/>
        <end position="133"/>
    </location>
</feature>
<dbReference type="EMBL" id="SCHC01000025">
    <property type="protein sequence ID" value="TBW74792.1"/>
    <property type="molecule type" value="Genomic_DNA"/>
</dbReference>
<dbReference type="PANTHER" id="PTHR43128">
    <property type="entry name" value="L-2-HYDROXYCARBOXYLATE DEHYDROGENASE (NAD(P)(+))"/>
    <property type="match status" value="1"/>
</dbReference>
<sequence length="134" mass="14689">MLMVNRRKISIIGARHTGGTLAFILAQKELGDIVLIERQQSEGMAKGKALDILESGPIWGFDTSVHGSVNIEDIKDSDIVVMTAGIPRKSGMTREELVQTNEQIVRETALQIATYAPHSIIIVLTNPVDVMTYT</sequence>
<dbReference type="Gene3D" id="3.40.50.720">
    <property type="entry name" value="NAD(P)-binding Rossmann-like Domain"/>
    <property type="match status" value="1"/>
</dbReference>
<evidence type="ECO:0000259" key="3">
    <source>
        <dbReference type="Pfam" id="PF00056"/>
    </source>
</evidence>